<feature type="region of interest" description="Disordered" evidence="2">
    <location>
        <begin position="1208"/>
        <end position="1252"/>
    </location>
</feature>
<feature type="coiled-coil region" evidence="1">
    <location>
        <begin position="789"/>
        <end position="823"/>
    </location>
</feature>
<keyword evidence="1" id="KW-0175">Coiled coil</keyword>
<feature type="region of interest" description="Disordered" evidence="2">
    <location>
        <begin position="1"/>
        <end position="75"/>
    </location>
</feature>
<evidence type="ECO:0000313" key="3">
    <source>
        <dbReference type="EMBL" id="CAD7593127.1"/>
    </source>
</evidence>
<feature type="coiled-coil region" evidence="1">
    <location>
        <begin position="473"/>
        <end position="549"/>
    </location>
</feature>
<organism evidence="3">
    <name type="scientific">Timema genevievae</name>
    <name type="common">Walking stick</name>
    <dbReference type="NCBI Taxonomy" id="629358"/>
    <lineage>
        <taxon>Eukaryota</taxon>
        <taxon>Metazoa</taxon>
        <taxon>Ecdysozoa</taxon>
        <taxon>Arthropoda</taxon>
        <taxon>Hexapoda</taxon>
        <taxon>Insecta</taxon>
        <taxon>Pterygota</taxon>
        <taxon>Neoptera</taxon>
        <taxon>Polyneoptera</taxon>
        <taxon>Phasmatodea</taxon>
        <taxon>Timematodea</taxon>
        <taxon>Timematoidea</taxon>
        <taxon>Timematidae</taxon>
        <taxon>Timema</taxon>
    </lineage>
</organism>
<feature type="region of interest" description="Disordered" evidence="2">
    <location>
        <begin position="919"/>
        <end position="948"/>
    </location>
</feature>
<feature type="compositionally biased region" description="Polar residues" evidence="2">
    <location>
        <begin position="919"/>
        <end position="931"/>
    </location>
</feature>
<feature type="compositionally biased region" description="Polar residues" evidence="2">
    <location>
        <begin position="14"/>
        <end position="50"/>
    </location>
</feature>
<feature type="region of interest" description="Disordered" evidence="2">
    <location>
        <begin position="619"/>
        <end position="657"/>
    </location>
</feature>
<protein>
    <submittedName>
        <fullName evidence="3">Uncharacterized protein</fullName>
    </submittedName>
</protein>
<accession>A0A7R9JXK1</accession>
<feature type="region of interest" description="Disordered" evidence="2">
    <location>
        <begin position="1310"/>
        <end position="1334"/>
    </location>
</feature>
<feature type="coiled-coil region" evidence="1">
    <location>
        <begin position="1167"/>
        <end position="1194"/>
    </location>
</feature>
<gene>
    <name evidence="3" type="ORF">TGEB3V08_LOCUS5186</name>
</gene>
<feature type="compositionally biased region" description="Polar residues" evidence="2">
    <location>
        <begin position="883"/>
        <end position="900"/>
    </location>
</feature>
<evidence type="ECO:0000256" key="2">
    <source>
        <dbReference type="SAM" id="MobiDB-lite"/>
    </source>
</evidence>
<dbReference type="PANTHER" id="PTHR23159">
    <property type="entry name" value="CENTROSOMAL PROTEIN 2"/>
    <property type="match status" value="1"/>
</dbReference>
<dbReference type="PANTHER" id="PTHR23159:SF31">
    <property type="entry name" value="CENTROSOME-ASSOCIATED PROTEIN CEP250 ISOFORM X1"/>
    <property type="match status" value="1"/>
</dbReference>
<feature type="compositionally biased region" description="Polar residues" evidence="2">
    <location>
        <begin position="1217"/>
        <end position="1239"/>
    </location>
</feature>
<reference evidence="3" key="1">
    <citation type="submission" date="2020-11" db="EMBL/GenBank/DDBJ databases">
        <authorList>
            <person name="Tran Van P."/>
        </authorList>
    </citation>
    <scope>NUCLEOTIDE SEQUENCE</scope>
</reference>
<feature type="region of interest" description="Disordered" evidence="2">
    <location>
        <begin position="1127"/>
        <end position="1162"/>
    </location>
</feature>
<feature type="compositionally biased region" description="Polar residues" evidence="2">
    <location>
        <begin position="1143"/>
        <end position="1153"/>
    </location>
</feature>
<feature type="coiled-coil region" evidence="1">
    <location>
        <begin position="107"/>
        <end position="194"/>
    </location>
</feature>
<feature type="coiled-coil region" evidence="1">
    <location>
        <begin position="298"/>
        <end position="394"/>
    </location>
</feature>
<feature type="compositionally biased region" description="Polar residues" evidence="2">
    <location>
        <begin position="1310"/>
        <end position="1323"/>
    </location>
</feature>
<feature type="compositionally biased region" description="Basic and acidic residues" evidence="2">
    <location>
        <begin position="1127"/>
        <end position="1140"/>
    </location>
</feature>
<sequence length="1334" mass="151958">MGSSASVEQEEQDSFWQYNGTQDQQNIQNVLDQEMQQESNLSKGLNSPEDSSIVPGQESTGTDTGEHARTRTNSWRKREQDLIRTIQHLAEENMKLTVSKRELETHLSDLESVHQDELETVRSLKAETERNKQEIQELTLQVLSEQANKQETIKQTQQARSELCEDRDKLFQQLEDLTAERENHFKEMEKLKEELYMKNETLVKSTLHLKQEKELGKYLSIEAEKLKDETRKLKAALLKLEEKPQELKFETDVIQQAGSSQATNSSCQSTKRDVRVAEEIERFKEEMSIKREARQRAISAVSSEMERLRSELNSEREARQHVVEEYEKLRKQLDLTTNGDHNDQDLHDERERNRQLISRNESLRCEIKDFEETLTSKNNEIDELKKQMEVKREQCHKQILALKDVVSVSKQMLAIREGQVNQLEGKLQDIETSFLHKSEAPHDDERVNTARNEVITNLKLEYQTQIENMKTLKSLYEERMTIVNEEKEKLDQERKEMSERLEAELDKREELESAMEELKSDYAGRVDLISSLQTQLDMAKDETEAVSKELALINSLFTQMLVSSSTADIDLDKLTRLLQENHNLISEMTMKEEGKETAACLPKLLLDLIVEVDNNSNAIDSLPSEDLDKATDVEETTTEEQKENKQRPCSSCEENGKGEDCTHNLAAEDIASNLPKVWKVLTELLSHHVTPTERPSEDSKDVCYKSVDTPFGPRLVISVSKTYLRLKDLILEKKSLRKELTKLKQLNGHLEIKLTEQEERLALVSSELHKTWSVVGRMRTQHQQLHTHEKILRYELQEKRKMLTELKQELEYCREKWEKAREKNTQSEADWRQLRKEFAARKTQPSSSLNNSGESGFSDDKEGDSSGEDNCVGKTSEDPVDPTSLTLDETTKSDLQSSSTTQFYVADVSSEMRSSNFTAQTESVISKQPNSPLKPYISPTEPTSSDSLSNDIAEEVCQLNRPYSSESETLSSFNNNNNSGTVQSSIQVVCPVEGYCSLECSTISLLSLLKQQLSYFSKNLEQITSDFNSEDKMQALQSIFFLPDIKVPFRTEEPVLDDNPSNNDMICANCLKEIPNKDKIKKQNETDCSKDKTAALTQASQQQRVLHCNKLTPNKENSEVIISSEYSKDSKTVSEDRMVSEAKPSTSGATPENKTVDRLGRTPEQALAAKEARLKRLEEQCQQLVKKVTKTTHRSVALSNRLEELHEHYGNGDDGIESSSFQTNGSVARNASSASTSDSPLVEDRTVLGDTETDVRNNVYGVDGRSSLRIPTPPPFLQTLPIFRIPVESTTSLEPSTVIEVMAACNESTLPRNSDTNILQISSPPDVHDEQNDR</sequence>
<name>A0A7R9JXK1_TIMGE</name>
<feature type="region of interest" description="Disordered" evidence="2">
    <location>
        <begin position="839"/>
        <end position="900"/>
    </location>
</feature>
<proteinExistence type="predicted"/>
<evidence type="ECO:0000256" key="1">
    <source>
        <dbReference type="SAM" id="Coils"/>
    </source>
</evidence>
<feature type="coiled-coil region" evidence="1">
    <location>
        <begin position="726"/>
        <end position="760"/>
    </location>
</feature>
<dbReference type="EMBL" id="OE840888">
    <property type="protein sequence ID" value="CAD7593127.1"/>
    <property type="molecule type" value="Genomic_DNA"/>
</dbReference>